<accession>A0A0E9RSN9</accession>
<reference evidence="1" key="2">
    <citation type="journal article" date="2015" name="Fish Shellfish Immunol.">
        <title>Early steps in the European eel (Anguilla anguilla)-Vibrio vulnificus interaction in the gills: Role of the RtxA13 toxin.</title>
        <authorList>
            <person name="Callol A."/>
            <person name="Pajuelo D."/>
            <person name="Ebbesson L."/>
            <person name="Teles M."/>
            <person name="MacKenzie S."/>
            <person name="Amaro C."/>
        </authorList>
    </citation>
    <scope>NUCLEOTIDE SEQUENCE</scope>
</reference>
<organism evidence="1">
    <name type="scientific">Anguilla anguilla</name>
    <name type="common">European freshwater eel</name>
    <name type="synonym">Muraena anguilla</name>
    <dbReference type="NCBI Taxonomy" id="7936"/>
    <lineage>
        <taxon>Eukaryota</taxon>
        <taxon>Metazoa</taxon>
        <taxon>Chordata</taxon>
        <taxon>Craniata</taxon>
        <taxon>Vertebrata</taxon>
        <taxon>Euteleostomi</taxon>
        <taxon>Actinopterygii</taxon>
        <taxon>Neopterygii</taxon>
        <taxon>Teleostei</taxon>
        <taxon>Anguilliformes</taxon>
        <taxon>Anguillidae</taxon>
        <taxon>Anguilla</taxon>
    </lineage>
</organism>
<reference evidence="1" key="1">
    <citation type="submission" date="2014-11" db="EMBL/GenBank/DDBJ databases">
        <authorList>
            <person name="Amaro Gonzalez C."/>
        </authorList>
    </citation>
    <scope>NUCLEOTIDE SEQUENCE</scope>
</reference>
<evidence type="ECO:0000313" key="1">
    <source>
        <dbReference type="EMBL" id="JAH31842.1"/>
    </source>
</evidence>
<dbReference type="AlphaFoldDB" id="A0A0E9RSN9"/>
<protein>
    <submittedName>
        <fullName evidence="1">Uncharacterized protein</fullName>
    </submittedName>
</protein>
<proteinExistence type="predicted"/>
<sequence>MSYDRVVKIISRLWTCLAKISCILISLEESMGQLKTDMHVTGCNIKVISHLAGQASR</sequence>
<name>A0A0E9RSN9_ANGAN</name>
<dbReference type="EMBL" id="GBXM01076735">
    <property type="protein sequence ID" value="JAH31842.1"/>
    <property type="molecule type" value="Transcribed_RNA"/>
</dbReference>